<evidence type="ECO:0000313" key="3">
    <source>
        <dbReference type="Proteomes" id="UP000297245"/>
    </source>
</evidence>
<reference evidence="2 3" key="1">
    <citation type="journal article" date="2019" name="Nat. Ecol. Evol.">
        <title>Megaphylogeny resolves global patterns of mushroom evolution.</title>
        <authorList>
            <person name="Varga T."/>
            <person name="Krizsan K."/>
            <person name="Foldi C."/>
            <person name="Dima B."/>
            <person name="Sanchez-Garcia M."/>
            <person name="Sanchez-Ramirez S."/>
            <person name="Szollosi G.J."/>
            <person name="Szarkandi J.G."/>
            <person name="Papp V."/>
            <person name="Albert L."/>
            <person name="Andreopoulos W."/>
            <person name="Angelini C."/>
            <person name="Antonin V."/>
            <person name="Barry K.W."/>
            <person name="Bougher N.L."/>
            <person name="Buchanan P."/>
            <person name="Buyck B."/>
            <person name="Bense V."/>
            <person name="Catcheside P."/>
            <person name="Chovatia M."/>
            <person name="Cooper J."/>
            <person name="Damon W."/>
            <person name="Desjardin D."/>
            <person name="Finy P."/>
            <person name="Geml J."/>
            <person name="Haridas S."/>
            <person name="Hughes K."/>
            <person name="Justo A."/>
            <person name="Karasinski D."/>
            <person name="Kautmanova I."/>
            <person name="Kiss B."/>
            <person name="Kocsube S."/>
            <person name="Kotiranta H."/>
            <person name="LaButti K.M."/>
            <person name="Lechner B.E."/>
            <person name="Liimatainen K."/>
            <person name="Lipzen A."/>
            <person name="Lukacs Z."/>
            <person name="Mihaltcheva S."/>
            <person name="Morgado L.N."/>
            <person name="Niskanen T."/>
            <person name="Noordeloos M.E."/>
            <person name="Ohm R.A."/>
            <person name="Ortiz-Santana B."/>
            <person name="Ovrebo C."/>
            <person name="Racz N."/>
            <person name="Riley R."/>
            <person name="Savchenko A."/>
            <person name="Shiryaev A."/>
            <person name="Soop K."/>
            <person name="Spirin V."/>
            <person name="Szebenyi C."/>
            <person name="Tomsovsky M."/>
            <person name="Tulloss R.E."/>
            <person name="Uehling J."/>
            <person name="Grigoriev I.V."/>
            <person name="Vagvolgyi C."/>
            <person name="Papp T."/>
            <person name="Martin F.M."/>
            <person name="Miettinen O."/>
            <person name="Hibbett D.S."/>
            <person name="Nagy L.G."/>
        </authorList>
    </citation>
    <scope>NUCLEOTIDE SEQUENCE [LARGE SCALE GENOMIC DNA]</scope>
    <source>
        <strain evidence="2 3">CBS 962.96</strain>
    </source>
</reference>
<dbReference type="AlphaFoldDB" id="A0A4S8KX83"/>
<evidence type="ECO:0000256" key="1">
    <source>
        <dbReference type="SAM" id="MobiDB-lite"/>
    </source>
</evidence>
<dbReference type="EMBL" id="ML179903">
    <property type="protein sequence ID" value="THU80453.1"/>
    <property type="molecule type" value="Genomic_DNA"/>
</dbReference>
<organism evidence="2 3">
    <name type="scientific">Dendrothele bispora (strain CBS 962.96)</name>
    <dbReference type="NCBI Taxonomy" id="1314807"/>
    <lineage>
        <taxon>Eukaryota</taxon>
        <taxon>Fungi</taxon>
        <taxon>Dikarya</taxon>
        <taxon>Basidiomycota</taxon>
        <taxon>Agaricomycotina</taxon>
        <taxon>Agaricomycetes</taxon>
        <taxon>Agaricomycetidae</taxon>
        <taxon>Agaricales</taxon>
        <taxon>Agaricales incertae sedis</taxon>
        <taxon>Dendrothele</taxon>
    </lineage>
</organism>
<keyword evidence="3" id="KW-1185">Reference proteome</keyword>
<evidence type="ECO:0000313" key="2">
    <source>
        <dbReference type="EMBL" id="THU80453.1"/>
    </source>
</evidence>
<proteinExistence type="predicted"/>
<gene>
    <name evidence="2" type="ORF">K435DRAFT_809867</name>
</gene>
<feature type="region of interest" description="Disordered" evidence="1">
    <location>
        <begin position="165"/>
        <end position="188"/>
    </location>
</feature>
<protein>
    <submittedName>
        <fullName evidence="2">Uncharacterized protein</fullName>
    </submittedName>
</protein>
<name>A0A4S8KX83_DENBC</name>
<sequence length="257" mass="28212">MSQVLSSLGATCWHKLRGGRIQRKWDGTGLFERPAIFVVRGPIDRLPLALGFRARGRIFVTLMVVIRTAAVGDRLGGRRAQEGDGGEEKGVGAAKKGRYFKGETSVVKEGAGRELWKRGVRLHQELIRAGSSLGTEPPQGVFVTILRKQNRLEGWSESGFWKKATAGQQDTEQASEQERNEVVERNGKGSSGMGRDIFVVTCAVTIACMVQCGGKTGKKGAIEGRVGNFSPFLITISYIIHIINRQYRRVDDNVPLD</sequence>
<dbReference type="Proteomes" id="UP000297245">
    <property type="component" value="Unassembled WGS sequence"/>
</dbReference>
<feature type="compositionally biased region" description="Basic and acidic residues" evidence="1">
    <location>
        <begin position="176"/>
        <end position="187"/>
    </location>
</feature>
<accession>A0A4S8KX83</accession>